<evidence type="ECO:0000313" key="1">
    <source>
        <dbReference type="EMBL" id="GFT83826.1"/>
    </source>
</evidence>
<dbReference type="OrthoDB" id="10522688at2759"/>
<organism evidence="1 2">
    <name type="scientific">Nephila pilipes</name>
    <name type="common">Giant wood spider</name>
    <name type="synonym">Nephila maculata</name>
    <dbReference type="NCBI Taxonomy" id="299642"/>
    <lineage>
        <taxon>Eukaryota</taxon>
        <taxon>Metazoa</taxon>
        <taxon>Ecdysozoa</taxon>
        <taxon>Arthropoda</taxon>
        <taxon>Chelicerata</taxon>
        <taxon>Arachnida</taxon>
        <taxon>Araneae</taxon>
        <taxon>Araneomorphae</taxon>
        <taxon>Entelegynae</taxon>
        <taxon>Araneoidea</taxon>
        <taxon>Nephilidae</taxon>
        <taxon>Nephila</taxon>
    </lineage>
</organism>
<dbReference type="EMBL" id="BMAW01072617">
    <property type="protein sequence ID" value="GFT83826.1"/>
    <property type="molecule type" value="Genomic_DNA"/>
</dbReference>
<comment type="caution">
    <text evidence="1">The sequence shown here is derived from an EMBL/GenBank/DDBJ whole genome shotgun (WGS) entry which is preliminary data.</text>
</comment>
<protein>
    <submittedName>
        <fullName evidence="1">Uncharacterized protein</fullName>
    </submittedName>
</protein>
<evidence type="ECO:0000313" key="2">
    <source>
        <dbReference type="Proteomes" id="UP000887013"/>
    </source>
</evidence>
<sequence>MQTQFVAKGGSGLRPTAHMVKCPNPSNWWLSVPDERAAEFARGSGPTSEPLGFRVCARCFSRRPDVGAPDQSFLLSHHPLFDPQNSRISPDNLPLAFKRGASSLTRVFMPGILIRKRKRIHFRRWSYLKTEKQSEEKFPYFRPRSEKGLL</sequence>
<dbReference type="AlphaFoldDB" id="A0A8X6U5W9"/>
<keyword evidence="2" id="KW-1185">Reference proteome</keyword>
<name>A0A8X6U5W9_NEPPI</name>
<gene>
    <name evidence="1" type="ORF">NPIL_298431</name>
</gene>
<proteinExistence type="predicted"/>
<accession>A0A8X6U5W9</accession>
<dbReference type="Proteomes" id="UP000887013">
    <property type="component" value="Unassembled WGS sequence"/>
</dbReference>
<reference evidence="1" key="1">
    <citation type="submission" date="2020-08" db="EMBL/GenBank/DDBJ databases">
        <title>Multicomponent nature underlies the extraordinary mechanical properties of spider dragline silk.</title>
        <authorList>
            <person name="Kono N."/>
            <person name="Nakamura H."/>
            <person name="Mori M."/>
            <person name="Yoshida Y."/>
            <person name="Ohtoshi R."/>
            <person name="Malay A.D."/>
            <person name="Moran D.A.P."/>
            <person name="Tomita M."/>
            <person name="Numata K."/>
            <person name="Arakawa K."/>
        </authorList>
    </citation>
    <scope>NUCLEOTIDE SEQUENCE</scope>
</reference>